<feature type="non-terminal residue" evidence="1">
    <location>
        <position position="1"/>
    </location>
</feature>
<sequence length="39" mass="4551">LISLETLRMANKYIYALRQILSSGQEEETISTTHHFISR</sequence>
<proteinExistence type="predicted"/>
<name>J9F041_WUCBA</name>
<organism evidence="1 2">
    <name type="scientific">Wuchereria bancrofti</name>
    <dbReference type="NCBI Taxonomy" id="6293"/>
    <lineage>
        <taxon>Eukaryota</taxon>
        <taxon>Metazoa</taxon>
        <taxon>Ecdysozoa</taxon>
        <taxon>Nematoda</taxon>
        <taxon>Chromadorea</taxon>
        <taxon>Rhabditida</taxon>
        <taxon>Spirurina</taxon>
        <taxon>Spiruromorpha</taxon>
        <taxon>Filarioidea</taxon>
        <taxon>Onchocercidae</taxon>
        <taxon>Wuchereria</taxon>
    </lineage>
</organism>
<dbReference type="AlphaFoldDB" id="J9F041"/>
<gene>
    <name evidence="1" type="ORF">WUBG_06266</name>
</gene>
<comment type="caution">
    <text evidence="1">The sequence shown here is derived from an EMBL/GenBank/DDBJ whole genome shotgun (WGS) entry which is preliminary data.</text>
</comment>
<protein>
    <submittedName>
        <fullName evidence="1">Uncharacterized protein</fullName>
    </submittedName>
</protein>
<reference evidence="2" key="1">
    <citation type="submission" date="2012-08" db="EMBL/GenBank/DDBJ databases">
        <title>The Genome Sequence of Wuchereria bancrofti.</title>
        <authorList>
            <person name="Nutman T.B."/>
            <person name="Fink D.L."/>
            <person name="Russ C."/>
            <person name="Young S."/>
            <person name="Zeng Q."/>
            <person name="Koehrsen M."/>
            <person name="Alvarado L."/>
            <person name="Berlin A."/>
            <person name="Chapman S.B."/>
            <person name="Chen Z."/>
            <person name="Freedman E."/>
            <person name="Gellesch M."/>
            <person name="Goldberg J."/>
            <person name="Griggs A."/>
            <person name="Gujja S."/>
            <person name="Heilman E.R."/>
            <person name="Heiman D."/>
            <person name="Hepburn T."/>
            <person name="Howarth C."/>
            <person name="Jen D."/>
            <person name="Larson L."/>
            <person name="Lewis B."/>
            <person name="Mehta T."/>
            <person name="Park D."/>
            <person name="Pearson M."/>
            <person name="Roberts A."/>
            <person name="Saif S."/>
            <person name="Shea T."/>
            <person name="Shenoy N."/>
            <person name="Sisk P."/>
            <person name="Stolte C."/>
            <person name="Sykes S."/>
            <person name="Walk T."/>
            <person name="White J."/>
            <person name="Yandava C."/>
            <person name="Haas B."/>
            <person name="Henn M.R."/>
            <person name="Nusbaum C."/>
            <person name="Birren B."/>
        </authorList>
    </citation>
    <scope>NUCLEOTIDE SEQUENCE [LARGE SCALE GENOMIC DNA]</scope>
    <source>
        <strain evidence="2">NA</strain>
    </source>
</reference>
<evidence type="ECO:0000313" key="2">
    <source>
        <dbReference type="Proteomes" id="UP000004810"/>
    </source>
</evidence>
<accession>J9F041</accession>
<dbReference type="EMBL" id="ADBV01002612">
    <property type="protein sequence ID" value="EJW82822.1"/>
    <property type="molecule type" value="Genomic_DNA"/>
</dbReference>
<dbReference type="Proteomes" id="UP000004810">
    <property type="component" value="Unassembled WGS sequence"/>
</dbReference>
<evidence type="ECO:0000313" key="1">
    <source>
        <dbReference type="EMBL" id="EJW82822.1"/>
    </source>
</evidence>